<name>A0A843WUR9_COLES</name>
<gene>
    <name evidence="1" type="ORF">Taro_040504</name>
</gene>
<dbReference type="SUPFAM" id="SSF54001">
    <property type="entry name" value="Cysteine proteinases"/>
    <property type="match status" value="2"/>
</dbReference>
<keyword evidence="2" id="KW-1185">Reference proteome</keyword>
<dbReference type="EMBL" id="NMUH01003927">
    <property type="protein sequence ID" value="MQM07664.1"/>
    <property type="molecule type" value="Genomic_DNA"/>
</dbReference>
<evidence type="ECO:0000313" key="1">
    <source>
        <dbReference type="EMBL" id="MQM07664.1"/>
    </source>
</evidence>
<comment type="caution">
    <text evidence="1">The sequence shown here is derived from an EMBL/GenBank/DDBJ whole genome shotgun (WGS) entry which is preliminary data.</text>
</comment>
<organism evidence="1 2">
    <name type="scientific">Colocasia esculenta</name>
    <name type="common">Wild taro</name>
    <name type="synonym">Arum esculentum</name>
    <dbReference type="NCBI Taxonomy" id="4460"/>
    <lineage>
        <taxon>Eukaryota</taxon>
        <taxon>Viridiplantae</taxon>
        <taxon>Streptophyta</taxon>
        <taxon>Embryophyta</taxon>
        <taxon>Tracheophyta</taxon>
        <taxon>Spermatophyta</taxon>
        <taxon>Magnoliopsida</taxon>
        <taxon>Liliopsida</taxon>
        <taxon>Araceae</taxon>
        <taxon>Aroideae</taxon>
        <taxon>Colocasieae</taxon>
        <taxon>Colocasia</taxon>
    </lineage>
</organism>
<evidence type="ECO:0008006" key="3">
    <source>
        <dbReference type="Google" id="ProtNLM"/>
    </source>
</evidence>
<evidence type="ECO:0000313" key="2">
    <source>
        <dbReference type="Proteomes" id="UP000652761"/>
    </source>
</evidence>
<reference evidence="1" key="1">
    <citation type="submission" date="2017-07" db="EMBL/GenBank/DDBJ databases">
        <title>Taro Niue Genome Assembly and Annotation.</title>
        <authorList>
            <person name="Atibalentja N."/>
            <person name="Keating K."/>
            <person name="Fields C.J."/>
        </authorList>
    </citation>
    <scope>NUCLEOTIDE SEQUENCE</scope>
    <source>
        <strain evidence="1">Niue_2</strain>
        <tissue evidence="1">Leaf</tissue>
    </source>
</reference>
<accession>A0A843WUR9</accession>
<dbReference type="AlphaFoldDB" id="A0A843WUR9"/>
<dbReference type="PANTHER" id="PTHR33144:SF45">
    <property type="entry name" value="TRANSPOSASE TNP1_EN_SPM-LIKE DOMAIN-CONTAINING PROTEIN"/>
    <property type="match status" value="1"/>
</dbReference>
<dbReference type="InterPro" id="IPR038765">
    <property type="entry name" value="Papain-like_cys_pep_sf"/>
</dbReference>
<dbReference type="OrthoDB" id="690629at2759"/>
<protein>
    <recommendedName>
        <fullName evidence="3">Ubiquitin-like protease family profile domain-containing protein</fullName>
    </recommendedName>
</protein>
<sequence length="496" mass="56579">MASSCSIGSIPLLLPKVPQQRDGEECGVFALYYIYLFLMSAPATFSFTEYPYFMTTTWFSYLEIDAFEHKIRNFADLSLNDPHVMPCENVELEDESDSTIKVNDVGIKRKGRGPTMCHDVHALEEGKKNCVEWDAVGQPVGKGGKSLRTFLGTMARNADKCPINVASWDKMPRNCIEDVWEFIQRKYDIPNEDLYRGWVMKDLSFKWKFHKYDLRRKYLKQDKKGIQIKPPSRYHIHEDMWTEAVKVWTSSAFRKEKTGTDPDRADIFIITHTRKDGRPINEDCAIAILTGKKVKLLDLENEQVAEGIVMSIDPNKIVMGRPIGHVPQQTNGTECGFFILYYIYHFIKNDPPSFSLDNYPSFFSSAPLSNYMYSDINKKRKSHHKYFHYAGTKSFADINEEEIKLQDVKITQPSSSCSSAIATADDIYSQVFKKGRPGRVRRVGTSPTPTSLWGTSSQCQAQLTAENAHLNAMVKQLAERLGKVESIVVEFELDGT</sequence>
<dbReference type="Proteomes" id="UP000652761">
    <property type="component" value="Unassembled WGS sequence"/>
</dbReference>
<dbReference type="Gene3D" id="1.10.418.20">
    <property type="match status" value="2"/>
</dbReference>
<proteinExistence type="predicted"/>
<dbReference type="PANTHER" id="PTHR33144">
    <property type="entry name" value="OS10G0409366 PROTEIN-RELATED"/>
    <property type="match status" value="1"/>
</dbReference>